<feature type="domain" description="PTS EIIA type-2" evidence="1">
    <location>
        <begin position="1"/>
        <end position="147"/>
    </location>
</feature>
<dbReference type="PANTHER" id="PTHR47738:SF3">
    <property type="entry name" value="PHOSPHOTRANSFERASE SYSTEM MANNITOL_FRUCTOSE-SPECIFIC IIA DOMAIN CONTAINING PROTEIN"/>
    <property type="match status" value="1"/>
</dbReference>
<dbReference type="InterPro" id="IPR016152">
    <property type="entry name" value="PTrfase/Anion_transptr"/>
</dbReference>
<dbReference type="Pfam" id="PF00359">
    <property type="entry name" value="PTS_EIIA_2"/>
    <property type="match status" value="1"/>
</dbReference>
<comment type="caution">
    <text evidence="2">The sequence shown here is derived from an EMBL/GenBank/DDBJ whole genome shotgun (WGS) entry which is preliminary data.</text>
</comment>
<dbReference type="PROSITE" id="PS51094">
    <property type="entry name" value="PTS_EIIA_TYPE_2"/>
    <property type="match status" value="1"/>
</dbReference>
<keyword evidence="3" id="KW-1185">Reference proteome</keyword>
<dbReference type="InterPro" id="IPR051541">
    <property type="entry name" value="PTS_SugarTrans_NitroReg"/>
</dbReference>
<dbReference type="CDD" id="cd00211">
    <property type="entry name" value="PTS_IIA_fru"/>
    <property type="match status" value="1"/>
</dbReference>
<proteinExistence type="predicted"/>
<protein>
    <recommendedName>
        <fullName evidence="1">PTS EIIA type-2 domain-containing protein</fullName>
    </recommendedName>
</protein>
<dbReference type="SUPFAM" id="SSF55804">
    <property type="entry name" value="Phoshotransferase/anion transport protein"/>
    <property type="match status" value="1"/>
</dbReference>
<evidence type="ECO:0000259" key="1">
    <source>
        <dbReference type="PROSITE" id="PS51094"/>
    </source>
</evidence>
<dbReference type="Gene3D" id="3.40.930.10">
    <property type="entry name" value="Mannitol-specific EII, Chain A"/>
    <property type="match status" value="1"/>
</dbReference>
<name>A0A1S2LHU3_9BACI</name>
<accession>A0A1S2LHU3</accession>
<dbReference type="EMBL" id="MLQR01000043">
    <property type="protein sequence ID" value="OIJ11277.1"/>
    <property type="molecule type" value="Genomic_DNA"/>
</dbReference>
<dbReference type="AlphaFoldDB" id="A0A1S2LHU3"/>
<gene>
    <name evidence="2" type="ORF">BKP37_16160</name>
</gene>
<sequence length="149" mass="17317">MFKNELVFPNFDCTDRDDFFEKISTVLVEKGYVKETFKQAIKQREDEYPTGLRTVPYHVAIPHTDPVNICKPFIAVIRPTKRIEFLEMGSDDKRVDAQLLFILGLKRGEGQTALLQKLIEMFMQREVMDQLLKESNHADIIKLLKKTVA</sequence>
<dbReference type="Proteomes" id="UP000179524">
    <property type="component" value="Unassembled WGS sequence"/>
</dbReference>
<dbReference type="InterPro" id="IPR002178">
    <property type="entry name" value="PTS_EIIA_type-2_dom"/>
</dbReference>
<organism evidence="2 3">
    <name type="scientific">Anaerobacillus alkalilacustris</name>
    <dbReference type="NCBI Taxonomy" id="393763"/>
    <lineage>
        <taxon>Bacteria</taxon>
        <taxon>Bacillati</taxon>
        <taxon>Bacillota</taxon>
        <taxon>Bacilli</taxon>
        <taxon>Bacillales</taxon>
        <taxon>Bacillaceae</taxon>
        <taxon>Anaerobacillus</taxon>
    </lineage>
</organism>
<evidence type="ECO:0000313" key="3">
    <source>
        <dbReference type="Proteomes" id="UP000179524"/>
    </source>
</evidence>
<reference evidence="2 3" key="1">
    <citation type="submission" date="2016-10" db="EMBL/GenBank/DDBJ databases">
        <title>Draft genome sequences of four alkaliphilic bacteria belonging to the Anaerobacillus genus.</title>
        <authorList>
            <person name="Bassil N.M."/>
            <person name="Lloyd J.R."/>
        </authorList>
    </citation>
    <scope>NUCLEOTIDE SEQUENCE [LARGE SCALE GENOMIC DNA]</scope>
    <source>
        <strain evidence="2 3">DSM 18345</strain>
    </source>
</reference>
<dbReference type="PANTHER" id="PTHR47738">
    <property type="entry name" value="PTS SYSTEM FRUCTOSE-LIKE EIIA COMPONENT-RELATED"/>
    <property type="match status" value="1"/>
</dbReference>
<evidence type="ECO:0000313" key="2">
    <source>
        <dbReference type="EMBL" id="OIJ11277.1"/>
    </source>
</evidence>